<name>A0A1C3UM46_9HYPH</name>
<reference evidence="3" key="1">
    <citation type="submission" date="2016-08" db="EMBL/GenBank/DDBJ databases">
        <authorList>
            <person name="Varghese N."/>
            <person name="Submissions Spin"/>
        </authorList>
    </citation>
    <scope>NUCLEOTIDE SEQUENCE [LARGE SCALE GENOMIC DNA]</scope>
    <source>
        <strain evidence="3">CCBAU 57015</strain>
    </source>
</reference>
<sequence>MAPPDDNYIHQQIGTLTAKVDMLIEATRRQEEKSDASRASVHRRVDEIVDRLAKVESTASAVQEDVSEMRPVTDDVKRWKLMGLGALGMIGIAGMALGVSFADALKRIALAIIGR</sequence>
<dbReference type="AlphaFoldDB" id="A0A1C3UM46"/>
<keyword evidence="1" id="KW-0472">Membrane</keyword>
<feature type="transmembrane region" description="Helical" evidence="1">
    <location>
        <begin position="81"/>
        <end position="105"/>
    </location>
</feature>
<organism evidence="2 3">
    <name type="scientific">Rhizobium hainanense</name>
    <dbReference type="NCBI Taxonomy" id="52131"/>
    <lineage>
        <taxon>Bacteria</taxon>
        <taxon>Pseudomonadati</taxon>
        <taxon>Pseudomonadota</taxon>
        <taxon>Alphaproteobacteria</taxon>
        <taxon>Hyphomicrobiales</taxon>
        <taxon>Rhizobiaceae</taxon>
        <taxon>Rhizobium/Agrobacterium group</taxon>
        <taxon>Rhizobium</taxon>
    </lineage>
</organism>
<evidence type="ECO:0000313" key="2">
    <source>
        <dbReference type="EMBL" id="SCB16556.1"/>
    </source>
</evidence>
<dbReference type="Pfam" id="PF07439">
    <property type="entry name" value="DUF1515"/>
    <property type="match status" value="1"/>
</dbReference>
<dbReference type="Proteomes" id="UP000186228">
    <property type="component" value="Unassembled WGS sequence"/>
</dbReference>
<dbReference type="RefSeq" id="WP_075852428.1">
    <property type="nucleotide sequence ID" value="NZ_FMAC01000002.1"/>
</dbReference>
<evidence type="ECO:0000256" key="1">
    <source>
        <dbReference type="SAM" id="Phobius"/>
    </source>
</evidence>
<dbReference type="EMBL" id="FMAC01000002">
    <property type="protein sequence ID" value="SCB16556.1"/>
    <property type="molecule type" value="Genomic_DNA"/>
</dbReference>
<gene>
    <name evidence="2" type="ORF">GA0061100_102631</name>
</gene>
<protein>
    <recommendedName>
        <fullName evidence="4">DUF1515 domain-containing protein</fullName>
    </recommendedName>
</protein>
<keyword evidence="3" id="KW-1185">Reference proteome</keyword>
<dbReference type="OrthoDB" id="8368387at2"/>
<evidence type="ECO:0008006" key="4">
    <source>
        <dbReference type="Google" id="ProtNLM"/>
    </source>
</evidence>
<proteinExistence type="predicted"/>
<evidence type="ECO:0000313" key="3">
    <source>
        <dbReference type="Proteomes" id="UP000186228"/>
    </source>
</evidence>
<keyword evidence="1" id="KW-1133">Transmembrane helix</keyword>
<keyword evidence="1" id="KW-0812">Transmembrane</keyword>
<dbReference type="InterPro" id="IPR010889">
    <property type="entry name" value="DUF1515"/>
</dbReference>
<accession>A0A1C3UM46</accession>